<name>A0ABR2IQG3_9EUKA</name>
<comment type="caution">
    <text evidence="3">The sequence shown here is derived from an EMBL/GenBank/DDBJ whole genome shotgun (WGS) entry which is preliminary data.</text>
</comment>
<dbReference type="InterPro" id="IPR006597">
    <property type="entry name" value="Sel1-like"/>
</dbReference>
<dbReference type="InterPro" id="IPR011009">
    <property type="entry name" value="Kinase-like_dom_sf"/>
</dbReference>
<dbReference type="PANTHER" id="PTHR43628:SF1">
    <property type="entry name" value="CHITIN SYNTHASE REGULATORY FACTOR 2-RELATED"/>
    <property type="match status" value="1"/>
</dbReference>
<dbReference type="Gene3D" id="3.30.200.20">
    <property type="entry name" value="Phosphorylase Kinase, domain 1"/>
    <property type="match status" value="1"/>
</dbReference>
<feature type="domain" description="Protein kinase" evidence="2">
    <location>
        <begin position="657"/>
        <end position="894"/>
    </location>
</feature>
<dbReference type="PROSITE" id="PS50011">
    <property type="entry name" value="PROTEIN_KINASE_DOM"/>
    <property type="match status" value="2"/>
</dbReference>
<dbReference type="InterPro" id="IPR000719">
    <property type="entry name" value="Prot_kinase_dom"/>
</dbReference>
<organism evidence="3 4">
    <name type="scientific">Tritrichomonas musculus</name>
    <dbReference type="NCBI Taxonomy" id="1915356"/>
    <lineage>
        <taxon>Eukaryota</taxon>
        <taxon>Metamonada</taxon>
        <taxon>Parabasalia</taxon>
        <taxon>Tritrichomonadida</taxon>
        <taxon>Tritrichomonadidae</taxon>
        <taxon>Tritrichomonas</taxon>
    </lineage>
</organism>
<accession>A0ABR2IQG3</accession>
<dbReference type="CDD" id="cd00180">
    <property type="entry name" value="PKc"/>
    <property type="match status" value="2"/>
</dbReference>
<dbReference type="PANTHER" id="PTHR43628">
    <property type="entry name" value="ACTIVATOR OF C KINASE PROTEIN 1-RELATED"/>
    <property type="match status" value="1"/>
</dbReference>
<dbReference type="Pfam" id="PF00069">
    <property type="entry name" value="Pkinase"/>
    <property type="match status" value="2"/>
</dbReference>
<feature type="binding site" evidence="1">
    <location>
        <position position="686"/>
    </location>
    <ligand>
        <name>ATP</name>
        <dbReference type="ChEBI" id="CHEBI:30616"/>
    </ligand>
</feature>
<evidence type="ECO:0000259" key="2">
    <source>
        <dbReference type="PROSITE" id="PS50011"/>
    </source>
</evidence>
<dbReference type="SUPFAM" id="SSF56112">
    <property type="entry name" value="Protein kinase-like (PK-like)"/>
    <property type="match status" value="2"/>
</dbReference>
<dbReference type="EMBL" id="JAPFFF010000015">
    <property type="protein sequence ID" value="KAK8867178.1"/>
    <property type="molecule type" value="Genomic_DNA"/>
</dbReference>
<dbReference type="SMART" id="SM00671">
    <property type="entry name" value="SEL1"/>
    <property type="match status" value="11"/>
</dbReference>
<dbReference type="Gene3D" id="1.25.40.10">
    <property type="entry name" value="Tetratricopeptide repeat domain"/>
    <property type="match status" value="3"/>
</dbReference>
<proteinExistence type="predicted"/>
<gene>
    <name evidence="3" type="ORF">M9Y10_010154</name>
</gene>
<reference evidence="3 4" key="1">
    <citation type="submission" date="2024-04" db="EMBL/GenBank/DDBJ databases">
        <title>Tritrichomonas musculus Genome.</title>
        <authorList>
            <person name="Alves-Ferreira E."/>
            <person name="Grigg M."/>
            <person name="Lorenzi H."/>
            <person name="Galac M."/>
        </authorList>
    </citation>
    <scope>NUCLEOTIDE SEQUENCE [LARGE SCALE GENOMIC DNA]</scope>
    <source>
        <strain evidence="3 4">EAF2021</strain>
    </source>
</reference>
<evidence type="ECO:0000256" key="1">
    <source>
        <dbReference type="PROSITE-ProRule" id="PRU10141"/>
    </source>
</evidence>
<dbReference type="PROSITE" id="PS00107">
    <property type="entry name" value="PROTEIN_KINASE_ATP"/>
    <property type="match status" value="1"/>
</dbReference>
<dbReference type="InterPro" id="IPR052945">
    <property type="entry name" value="Mitotic_Regulator"/>
</dbReference>
<keyword evidence="1" id="KW-0547">Nucleotide-binding</keyword>
<dbReference type="SMART" id="SM00220">
    <property type="entry name" value="S_TKc"/>
    <property type="match status" value="2"/>
</dbReference>
<protein>
    <recommendedName>
        <fullName evidence="2">Protein kinase domain-containing protein</fullName>
    </recommendedName>
</protein>
<dbReference type="SUPFAM" id="SSF81901">
    <property type="entry name" value="HCP-like"/>
    <property type="match status" value="2"/>
</dbReference>
<evidence type="ECO:0000313" key="4">
    <source>
        <dbReference type="Proteomes" id="UP001470230"/>
    </source>
</evidence>
<dbReference type="Gene3D" id="1.10.510.10">
    <property type="entry name" value="Transferase(Phosphotransferase) domain 1"/>
    <property type="match status" value="2"/>
</dbReference>
<dbReference type="Proteomes" id="UP001470230">
    <property type="component" value="Unassembled WGS sequence"/>
</dbReference>
<feature type="domain" description="Protein kinase" evidence="2">
    <location>
        <begin position="190"/>
        <end position="444"/>
    </location>
</feature>
<keyword evidence="1" id="KW-0067">ATP-binding</keyword>
<sequence>MFLEKFNNCIEFKQEIINKDDKLGEMFEKYDFFIVSKEFNFNNNSFKNFRESNAIIIDYYEENPKSQRRYFIIGFKRTILIISDSLLKNIRPLFMENNNAPIYYFPNAEKMFSLIRWINNSKIKIIRGYSKIHHYYSKELEKSFVDKIFSCVQLYLIEQYHNKPSIKRIEKFIIENNKLSFEIDFKFDSFVQLDTIGNGSSFICETIYSFEREEVYLVKKVNNPNIDDFPNLMSREYQNYLEISHPFIPKFYGRVEETNSLVIEYIKGKQLCKIRELGLTFQDKLKIVFELMIVIEYLHQKNFVYRDLHPQNIIIDGSKDIVLIDFDRMIKSDSESQNNRDYPLSEFADPYIEKTNFSFECDIHSIGLIIYYIFNEHLPENNNTLIDNDIFTKYPLIKKIYLDCTKPYRDRPSLPVLINSFYENFQKEINIEQINEIYNTNKIVVFASKVQVHKSLSPSVFKDESQYLKYFVDFTKSHRLETKANNAKLDLIINSYDFHMVSEYFDYNGNEKIYQNIKESIAIMIGFYNDFFIIGFKQTIIIIQKSSLSFIETLFKSNAKANIYFFANCQDSFNSFINVSNPKCKIDSLFIDEILEFKRIFFYIYQNFGVSRKIWNVISSIIAGFLIKQSYYKVNKNRIKDSTLKQHNLSYINENDYIELRTIGTGSSSAVSLAYHIEKEELIAIKRPYILDPENEKLHKRELLNYSKMNHPFVPKLYGETVNEKYLVVEYINGRILNDIKRLNLTINEKITIIFELMIAVEYLHRNHFILRDLKPNNVIIDNNKSAVLIDFDRMITVEENESDAEYTLDLYSSVCDPVINENGRYSQKNDIYLLGIMIEYIINEGLSNFFKSNQNSNVHEFPEIERLCLKCKSERQENRPTIFELICEFYSLFYSRIEIYGMLKNTSETYSEDYLKNLIYAIETIPQVTDDPEKLFDIGTFFFEGVYVSKDLLKAIDYYSRSADQNYAKAQFKLGSIYSEEQSDLYDIEKAVHYYSLAANQNYAKAQYKLGSIYSEEQSDLHDIRKAIHYYSLAANQNYAKAQCKLGSIYSEEQSDLYDIEKAIHCYSLAANQNYAKAQCKLGSIYSEEQSNLHDIRKAIHYYSLAANQNYAKAQCKLGSIYSEEQSDLHDIRKAIHYYSLAANQNYAKAQCKLGSIYSEEQSDLYDIEKAIHCYSLAANQNYAKAQCKLGSIYSEEQSDLYDIEKAIHCYSLAANQNYVEAQCKLGSIYSEEQSNLYDIRKAIHYYSLAAKQNYVKAQYNLGLIYYESNPKDINMAFHYLKLAAKQNDPQAQLLMGLIFYDGIYVMRDIKEAIRYFTLAANQKEPKAQFYLNQIRSSSRYNIII</sequence>
<dbReference type="InterPro" id="IPR011990">
    <property type="entry name" value="TPR-like_helical_dom_sf"/>
</dbReference>
<dbReference type="Pfam" id="PF08238">
    <property type="entry name" value="Sel1"/>
    <property type="match status" value="11"/>
</dbReference>
<dbReference type="InterPro" id="IPR017441">
    <property type="entry name" value="Protein_kinase_ATP_BS"/>
</dbReference>
<keyword evidence="4" id="KW-1185">Reference proteome</keyword>
<evidence type="ECO:0000313" key="3">
    <source>
        <dbReference type="EMBL" id="KAK8867178.1"/>
    </source>
</evidence>